<dbReference type="AlphaFoldDB" id="A0A560C9E5"/>
<sequence length="159" mass="18210">MTQDSARDNTQDSMMAGLTLSLSGRLDPDEVKQIHGELRAFNERFTVPYDLRDLQVTVRDADGALMAGLTGYTNWEWLYVDYLWVHDDRRGGGLGARLLAAAEAEAVKRGCRWSRLYTYDFQAPGFYRKQGYEVWAEMEGYPPGHTQIWLRKALRPDGE</sequence>
<dbReference type="InterPro" id="IPR000182">
    <property type="entry name" value="GNAT_dom"/>
</dbReference>
<organism evidence="2 3">
    <name type="scientific">Azospirillum brasilense</name>
    <dbReference type="NCBI Taxonomy" id="192"/>
    <lineage>
        <taxon>Bacteria</taxon>
        <taxon>Pseudomonadati</taxon>
        <taxon>Pseudomonadota</taxon>
        <taxon>Alphaproteobacteria</taxon>
        <taxon>Rhodospirillales</taxon>
        <taxon>Azospirillaceae</taxon>
        <taxon>Azospirillum</taxon>
    </lineage>
</organism>
<dbReference type="RefSeq" id="WP_247888366.1">
    <property type="nucleotide sequence ID" value="NZ_VITH01000008.1"/>
</dbReference>
<evidence type="ECO:0000259" key="1">
    <source>
        <dbReference type="PROSITE" id="PS51186"/>
    </source>
</evidence>
<comment type="caution">
    <text evidence="2">The sequence shown here is derived from an EMBL/GenBank/DDBJ whole genome shotgun (WGS) entry which is preliminary data.</text>
</comment>
<dbReference type="Gene3D" id="3.40.630.30">
    <property type="match status" value="1"/>
</dbReference>
<feature type="domain" description="N-acetyltransferase" evidence="1">
    <location>
        <begin position="18"/>
        <end position="155"/>
    </location>
</feature>
<reference evidence="2 3" key="1">
    <citation type="submission" date="2019-06" db="EMBL/GenBank/DDBJ databases">
        <title>Genomic Encyclopedia of Type Strains, Phase IV (KMG-V): Genome sequencing to study the core and pangenomes of soil and plant-associated prokaryotes.</title>
        <authorList>
            <person name="Whitman W."/>
        </authorList>
    </citation>
    <scope>NUCLEOTIDE SEQUENCE [LARGE SCALE GENOMIC DNA]</scope>
    <source>
        <strain evidence="2 3">BR 11650</strain>
    </source>
</reference>
<dbReference type="SUPFAM" id="SSF55729">
    <property type="entry name" value="Acyl-CoA N-acyltransferases (Nat)"/>
    <property type="match status" value="1"/>
</dbReference>
<name>A0A560C9E5_AZOBR</name>
<accession>A0A560C9E5</accession>
<evidence type="ECO:0000313" key="2">
    <source>
        <dbReference type="EMBL" id="TWA81484.1"/>
    </source>
</evidence>
<dbReference type="PROSITE" id="PS51186">
    <property type="entry name" value="GNAT"/>
    <property type="match status" value="1"/>
</dbReference>
<protein>
    <submittedName>
        <fullName evidence="2">Ribosomal protein S18 acetylase RimI-like enzyme</fullName>
    </submittedName>
</protein>
<dbReference type="InterPro" id="IPR016181">
    <property type="entry name" value="Acyl_CoA_acyltransferase"/>
</dbReference>
<keyword evidence="2" id="KW-0687">Ribonucleoprotein</keyword>
<dbReference type="GO" id="GO:0016747">
    <property type="term" value="F:acyltransferase activity, transferring groups other than amino-acyl groups"/>
    <property type="evidence" value="ECO:0007669"/>
    <property type="project" value="InterPro"/>
</dbReference>
<evidence type="ECO:0000313" key="3">
    <source>
        <dbReference type="Proteomes" id="UP000318529"/>
    </source>
</evidence>
<gene>
    <name evidence="2" type="ORF">FBZ83_108376</name>
</gene>
<dbReference type="GO" id="GO:0005840">
    <property type="term" value="C:ribosome"/>
    <property type="evidence" value="ECO:0007669"/>
    <property type="project" value="UniProtKB-KW"/>
</dbReference>
<proteinExistence type="predicted"/>
<dbReference type="Proteomes" id="UP000318529">
    <property type="component" value="Unassembled WGS sequence"/>
</dbReference>
<dbReference type="Pfam" id="PF00583">
    <property type="entry name" value="Acetyltransf_1"/>
    <property type="match status" value="1"/>
</dbReference>
<keyword evidence="2" id="KW-0689">Ribosomal protein</keyword>
<dbReference type="EMBL" id="VITH01000008">
    <property type="protein sequence ID" value="TWA81484.1"/>
    <property type="molecule type" value="Genomic_DNA"/>
</dbReference>